<dbReference type="Proteomes" id="UP000196386">
    <property type="component" value="Unassembled WGS sequence"/>
</dbReference>
<dbReference type="GO" id="GO:0003676">
    <property type="term" value="F:nucleic acid binding"/>
    <property type="evidence" value="ECO:0007669"/>
    <property type="project" value="InterPro"/>
</dbReference>
<dbReference type="NCBIfam" id="NF033516">
    <property type="entry name" value="transpos_IS3"/>
    <property type="match status" value="1"/>
</dbReference>
<dbReference type="GO" id="GO:0015074">
    <property type="term" value="P:DNA integration"/>
    <property type="evidence" value="ECO:0007669"/>
    <property type="project" value="InterPro"/>
</dbReference>
<dbReference type="InterPro" id="IPR001584">
    <property type="entry name" value="Integrase_cat-core"/>
</dbReference>
<dbReference type="InterPro" id="IPR048020">
    <property type="entry name" value="Transpos_IS3"/>
</dbReference>
<dbReference type="AlphaFoldDB" id="A0A1Y4MPW6"/>
<proteinExistence type="predicted"/>
<gene>
    <name evidence="3" type="ORF">B5F11_04510</name>
</gene>
<sequence length="274" mass="31663">MEMLCRLLEISRSGYYEWLKRGIPPREQRNQVLRRALVQLHEKYPAMGLDSLYHLLKRAFGCSRKRVHRLMRQAGIHSIRKNAYKATTNSNHRHPIASNLLERNFKFAKPNEAWVGDITYVPTDEGWLYLAVVKDLCLKKVVGYAFSARIDTSLTLAALEMAVKRQRPKAGLIFHSDRGAQYAASAYRQRLQTLGIRQSMSRKGDPYDNAVAENFFSCLKCELVHHRRFTTRLEAQDAIFAYIEAFYNTVRPHSALGWMPPALFERALLNHLVV</sequence>
<dbReference type="Pfam" id="PF00665">
    <property type="entry name" value="rve"/>
    <property type="match status" value="1"/>
</dbReference>
<dbReference type="InterPro" id="IPR012337">
    <property type="entry name" value="RNaseH-like_sf"/>
</dbReference>
<dbReference type="Pfam" id="PF13276">
    <property type="entry name" value="HTH_21"/>
    <property type="match status" value="1"/>
</dbReference>
<dbReference type="PANTHER" id="PTHR46889:SF4">
    <property type="entry name" value="TRANSPOSASE INSO FOR INSERTION SEQUENCE ELEMENT IS911B-RELATED"/>
    <property type="match status" value="1"/>
</dbReference>
<organism evidence="3 4">
    <name type="scientific">Anaerotruncus colihominis</name>
    <dbReference type="NCBI Taxonomy" id="169435"/>
    <lineage>
        <taxon>Bacteria</taxon>
        <taxon>Bacillati</taxon>
        <taxon>Bacillota</taxon>
        <taxon>Clostridia</taxon>
        <taxon>Eubacteriales</taxon>
        <taxon>Oscillospiraceae</taxon>
        <taxon>Anaerotruncus</taxon>
    </lineage>
</organism>
<dbReference type="Gene3D" id="3.30.420.10">
    <property type="entry name" value="Ribonuclease H-like superfamily/Ribonuclease H"/>
    <property type="match status" value="1"/>
</dbReference>
<dbReference type="InterPro" id="IPR036397">
    <property type="entry name" value="RNaseH_sf"/>
</dbReference>
<dbReference type="PROSITE" id="PS50994">
    <property type="entry name" value="INTEGRASE"/>
    <property type="match status" value="1"/>
</dbReference>
<evidence type="ECO:0000313" key="3">
    <source>
        <dbReference type="EMBL" id="OUP70713.1"/>
    </source>
</evidence>
<evidence type="ECO:0000313" key="4">
    <source>
        <dbReference type="Proteomes" id="UP000196386"/>
    </source>
</evidence>
<feature type="domain" description="Integrase catalytic" evidence="2">
    <location>
        <begin position="106"/>
        <end position="268"/>
    </location>
</feature>
<dbReference type="InterPro" id="IPR050900">
    <property type="entry name" value="Transposase_IS3/IS150/IS904"/>
</dbReference>
<dbReference type="Pfam" id="PF13333">
    <property type="entry name" value="rve_2"/>
    <property type="match status" value="1"/>
</dbReference>
<dbReference type="PANTHER" id="PTHR46889">
    <property type="entry name" value="TRANSPOSASE INSF FOR INSERTION SEQUENCE IS3B-RELATED"/>
    <property type="match status" value="1"/>
</dbReference>
<dbReference type="SUPFAM" id="SSF53098">
    <property type="entry name" value="Ribonuclease H-like"/>
    <property type="match status" value="1"/>
</dbReference>
<comment type="caution">
    <text evidence="3">The sequence shown here is derived from an EMBL/GenBank/DDBJ whole genome shotgun (WGS) entry which is preliminary data.</text>
</comment>
<protein>
    <submittedName>
        <fullName evidence="3">Transposase</fullName>
    </submittedName>
</protein>
<comment type="function">
    <text evidence="1">Involved in the transposition of the insertion sequence.</text>
</comment>
<accession>A0A1Y4MPW6</accession>
<evidence type="ECO:0000259" key="2">
    <source>
        <dbReference type="PROSITE" id="PS50994"/>
    </source>
</evidence>
<dbReference type="EMBL" id="NFKP01000003">
    <property type="protein sequence ID" value="OUP70713.1"/>
    <property type="molecule type" value="Genomic_DNA"/>
</dbReference>
<name>A0A1Y4MPW6_9FIRM</name>
<reference evidence="4" key="1">
    <citation type="submission" date="2017-04" db="EMBL/GenBank/DDBJ databases">
        <title>Function of individual gut microbiota members based on whole genome sequencing of pure cultures obtained from chicken caecum.</title>
        <authorList>
            <person name="Medvecky M."/>
            <person name="Cejkova D."/>
            <person name="Polansky O."/>
            <person name="Karasova D."/>
            <person name="Kubasova T."/>
            <person name="Cizek A."/>
            <person name="Rychlik I."/>
        </authorList>
    </citation>
    <scope>NUCLEOTIDE SEQUENCE [LARGE SCALE GENOMIC DNA]</scope>
    <source>
        <strain evidence="4">An175</strain>
    </source>
</reference>
<dbReference type="InterPro" id="IPR025948">
    <property type="entry name" value="HTH-like_dom"/>
</dbReference>
<evidence type="ECO:0000256" key="1">
    <source>
        <dbReference type="ARBA" id="ARBA00002286"/>
    </source>
</evidence>